<dbReference type="InterPro" id="IPR001647">
    <property type="entry name" value="HTH_TetR"/>
</dbReference>
<feature type="domain" description="HTH tetR-type" evidence="6">
    <location>
        <begin position="8"/>
        <end position="68"/>
    </location>
</feature>
<gene>
    <name evidence="7" type="ordered locus">Tpau_4308</name>
</gene>
<dbReference type="RefSeq" id="WP_013128853.1">
    <property type="nucleotide sequence ID" value="NC_014159.1"/>
</dbReference>
<dbReference type="InterPro" id="IPR050109">
    <property type="entry name" value="HTH-type_TetR-like_transc_reg"/>
</dbReference>
<dbReference type="KEGG" id="tpr:Tpau_4308"/>
<dbReference type="InterPro" id="IPR009057">
    <property type="entry name" value="Homeodomain-like_sf"/>
</dbReference>
<dbReference type="Gene3D" id="1.10.357.10">
    <property type="entry name" value="Tetracycline Repressor, domain 2"/>
    <property type="match status" value="1"/>
</dbReference>
<evidence type="ECO:0000313" key="7">
    <source>
        <dbReference type="EMBL" id="ADG80873.1"/>
    </source>
</evidence>
<evidence type="ECO:0000256" key="2">
    <source>
        <dbReference type="ARBA" id="ARBA00023015"/>
    </source>
</evidence>
<evidence type="ECO:0000259" key="6">
    <source>
        <dbReference type="PROSITE" id="PS50977"/>
    </source>
</evidence>
<sequence>MAERVDHAVRRRQIAEAAASVAAEQGLHAVSMRTTAVAAGMSVTLVQYYFTNKQGLLLGLMNHLEQLSIQRWHDRIQAANAGGGRTVLDAFLAEAIPDDEASRVFHLVGTSFAMLAVTDPALKDGAAGLTRLETDVEEAFRQADVESLSRDPAVEAYRLVALVNGLGTSVLLGHRTATQALDVASMHLDDVLAGT</sequence>
<reference evidence="7 8" key="2">
    <citation type="journal article" date="2011" name="Stand. Genomic Sci.">
        <title>Complete genome sequence of Tsukamurella paurometabola type strain (no. 33).</title>
        <authorList>
            <person name="Munk A.C."/>
            <person name="Lapidus A."/>
            <person name="Lucas S."/>
            <person name="Nolan M."/>
            <person name="Tice H."/>
            <person name="Cheng J.F."/>
            <person name="Del Rio T.G."/>
            <person name="Goodwin L."/>
            <person name="Pitluck S."/>
            <person name="Liolios K."/>
            <person name="Huntemann M."/>
            <person name="Ivanova N."/>
            <person name="Mavromatis K."/>
            <person name="Mikhailova N."/>
            <person name="Pati A."/>
            <person name="Chen A."/>
            <person name="Palaniappan K."/>
            <person name="Tapia R."/>
            <person name="Han C."/>
            <person name="Land M."/>
            <person name="Hauser L."/>
            <person name="Chang Y.J."/>
            <person name="Jeffries C.D."/>
            <person name="Brettin T."/>
            <person name="Yasawong M."/>
            <person name="Brambilla E.M."/>
            <person name="Rohde M."/>
            <person name="Sikorski J."/>
            <person name="Goker M."/>
            <person name="Detter J.C."/>
            <person name="Woyke T."/>
            <person name="Bristow J."/>
            <person name="Eisen J.A."/>
            <person name="Markowitz V."/>
            <person name="Hugenholtz P."/>
            <person name="Kyrpides N.C."/>
            <person name="Klenk H.P."/>
        </authorList>
    </citation>
    <scope>NUCLEOTIDE SEQUENCE [LARGE SCALE GENOMIC DNA]</scope>
    <source>
        <strain evidence="8">ATCC 8368 / DSM 20162 / CCUG 35730 / CIP 100753 / JCM 10117 / KCTC 9821 / NBRC 16120 / NCIMB 702349 / NCTC 13040</strain>
        <plasmid evidence="7">pTpau01</plasmid>
    </source>
</reference>
<proteinExistence type="predicted"/>
<dbReference type="HOGENOM" id="CLU_069356_15_10_11"/>
<dbReference type="SUPFAM" id="SSF46689">
    <property type="entry name" value="Homeodomain-like"/>
    <property type="match status" value="1"/>
</dbReference>
<keyword evidence="8" id="KW-1185">Reference proteome</keyword>
<dbReference type="Pfam" id="PF13977">
    <property type="entry name" value="TetR_C_6"/>
    <property type="match status" value="1"/>
</dbReference>
<keyword evidence="4" id="KW-0804">Transcription</keyword>
<organism evidence="7 8">
    <name type="scientific">Tsukamurella paurometabola (strain ATCC 8368 / DSM 20162 / CCUG 35730 / CIP 100753 / JCM 10117 / KCTC 9821 / NBRC 16120 / NCIMB 702349 / NCTC 13040)</name>
    <name type="common">Corynebacterium paurometabolum</name>
    <dbReference type="NCBI Taxonomy" id="521096"/>
    <lineage>
        <taxon>Bacteria</taxon>
        <taxon>Bacillati</taxon>
        <taxon>Actinomycetota</taxon>
        <taxon>Actinomycetes</taxon>
        <taxon>Mycobacteriales</taxon>
        <taxon>Tsukamurellaceae</taxon>
        <taxon>Tsukamurella</taxon>
    </lineage>
</organism>
<evidence type="ECO:0000256" key="4">
    <source>
        <dbReference type="ARBA" id="ARBA00023163"/>
    </source>
</evidence>
<dbReference type="InterPro" id="IPR039538">
    <property type="entry name" value="BetI_C"/>
</dbReference>
<reference evidence="8" key="1">
    <citation type="submission" date="2010-03" db="EMBL/GenBank/DDBJ databases">
        <title>The complete plasmid of Tsukamurella paurometabola DSM 20162.</title>
        <authorList>
            <consortium name="US DOE Joint Genome Institute (JGI-PGF)"/>
            <person name="Lucas S."/>
            <person name="Copeland A."/>
            <person name="Lapidus A."/>
            <person name="Glavina del Rio T."/>
            <person name="Dalin E."/>
            <person name="Tice H."/>
            <person name="Bruce D."/>
            <person name="Goodwin L."/>
            <person name="Pitluck S."/>
            <person name="Kyrpides N."/>
            <person name="Mavromatis K."/>
            <person name="Ivanova N."/>
            <person name="Mikhailova N."/>
            <person name="Munk A.C."/>
            <person name="Brettin T."/>
            <person name="Detter J.C."/>
            <person name="Tapia R."/>
            <person name="Han C."/>
            <person name="Larimer F."/>
            <person name="Land M."/>
            <person name="Hauser L."/>
            <person name="Markowitz V."/>
            <person name="Cheng J.-F."/>
            <person name="Hugenholtz P."/>
            <person name="Woyke T."/>
            <person name="Wu D."/>
            <person name="Jando M."/>
            <person name="Brambilla E."/>
            <person name="Klenk H.-P."/>
            <person name="Eisen J.A."/>
        </authorList>
    </citation>
    <scope>NUCLEOTIDE SEQUENCE [LARGE SCALE GENOMIC DNA]</scope>
    <source>
        <strain evidence="8">ATCC 8368 / DSM 20162 / CCUG 35730 / CIP 100753 / JCM 10117 / KCTC 9821 / NBRC 16120 / NCIMB 702349 / NCTC 13040</strain>
        <plasmid evidence="8">pTpau01</plasmid>
    </source>
</reference>
<evidence type="ECO:0000256" key="5">
    <source>
        <dbReference type="PROSITE-ProRule" id="PRU00335"/>
    </source>
</evidence>
<evidence type="ECO:0000256" key="3">
    <source>
        <dbReference type="ARBA" id="ARBA00023125"/>
    </source>
</evidence>
<dbReference type="InterPro" id="IPR036271">
    <property type="entry name" value="Tet_transcr_reg_TetR-rel_C_sf"/>
</dbReference>
<dbReference type="AlphaFoldDB" id="D5UZ26"/>
<dbReference type="GO" id="GO:0000976">
    <property type="term" value="F:transcription cis-regulatory region binding"/>
    <property type="evidence" value="ECO:0007669"/>
    <property type="project" value="TreeGrafter"/>
</dbReference>
<keyword evidence="2" id="KW-0805">Transcription regulation</keyword>
<keyword evidence="7" id="KW-0614">Plasmid</keyword>
<keyword evidence="1" id="KW-0678">Repressor</keyword>
<accession>D5UZ26</accession>
<evidence type="ECO:0000256" key="1">
    <source>
        <dbReference type="ARBA" id="ARBA00022491"/>
    </source>
</evidence>
<evidence type="ECO:0000313" key="8">
    <source>
        <dbReference type="Proteomes" id="UP000001213"/>
    </source>
</evidence>
<dbReference type="PROSITE" id="PS50977">
    <property type="entry name" value="HTH_TETR_2"/>
    <property type="match status" value="1"/>
</dbReference>
<dbReference type="Proteomes" id="UP000001213">
    <property type="component" value="Plasmid pTpau01"/>
</dbReference>
<dbReference type="Pfam" id="PF00440">
    <property type="entry name" value="TetR_N"/>
    <property type="match status" value="1"/>
</dbReference>
<protein>
    <submittedName>
        <fullName evidence="7">Transcriptional regulator, TetR family</fullName>
    </submittedName>
</protein>
<name>D5UZ26_TSUPD</name>
<dbReference type="EMBL" id="CP001967">
    <property type="protein sequence ID" value="ADG80873.1"/>
    <property type="molecule type" value="Genomic_DNA"/>
</dbReference>
<dbReference type="SUPFAM" id="SSF48498">
    <property type="entry name" value="Tetracyclin repressor-like, C-terminal domain"/>
    <property type="match status" value="1"/>
</dbReference>
<geneLocation type="plasmid" evidence="7 8">
    <name>pTpau01</name>
</geneLocation>
<dbReference type="GO" id="GO:0003700">
    <property type="term" value="F:DNA-binding transcription factor activity"/>
    <property type="evidence" value="ECO:0007669"/>
    <property type="project" value="TreeGrafter"/>
</dbReference>
<dbReference type="eggNOG" id="COG1309">
    <property type="taxonomic scope" value="Bacteria"/>
</dbReference>
<dbReference type="PANTHER" id="PTHR30055">
    <property type="entry name" value="HTH-TYPE TRANSCRIPTIONAL REGULATOR RUTR"/>
    <property type="match status" value="1"/>
</dbReference>
<feature type="DNA-binding region" description="H-T-H motif" evidence="5">
    <location>
        <begin position="31"/>
        <end position="50"/>
    </location>
</feature>
<dbReference type="PANTHER" id="PTHR30055:SF234">
    <property type="entry name" value="HTH-TYPE TRANSCRIPTIONAL REGULATOR BETI"/>
    <property type="match status" value="1"/>
</dbReference>
<keyword evidence="3 5" id="KW-0238">DNA-binding</keyword>